<feature type="region of interest" description="Disordered" evidence="1">
    <location>
        <begin position="539"/>
        <end position="560"/>
    </location>
</feature>
<reference evidence="3" key="2">
    <citation type="submission" date="2022-01" db="EMBL/GenBank/DDBJ databases">
        <authorList>
            <person name="Yamashiro T."/>
            <person name="Shiraishi A."/>
            <person name="Satake H."/>
            <person name="Nakayama K."/>
        </authorList>
    </citation>
    <scope>NUCLEOTIDE SEQUENCE</scope>
</reference>
<dbReference type="InterPro" id="IPR054722">
    <property type="entry name" value="PolX-like_BBD"/>
</dbReference>
<feature type="region of interest" description="Disordered" evidence="1">
    <location>
        <begin position="64"/>
        <end position="108"/>
    </location>
</feature>
<dbReference type="Proteomes" id="UP001151760">
    <property type="component" value="Unassembled WGS sequence"/>
</dbReference>
<name>A0ABQ4YN06_9ASTR</name>
<keyword evidence="4" id="KW-1185">Reference proteome</keyword>
<organism evidence="3 4">
    <name type="scientific">Tanacetum coccineum</name>
    <dbReference type="NCBI Taxonomy" id="301880"/>
    <lineage>
        <taxon>Eukaryota</taxon>
        <taxon>Viridiplantae</taxon>
        <taxon>Streptophyta</taxon>
        <taxon>Embryophyta</taxon>
        <taxon>Tracheophyta</taxon>
        <taxon>Spermatophyta</taxon>
        <taxon>Magnoliopsida</taxon>
        <taxon>eudicotyledons</taxon>
        <taxon>Gunneridae</taxon>
        <taxon>Pentapetalae</taxon>
        <taxon>asterids</taxon>
        <taxon>campanulids</taxon>
        <taxon>Asterales</taxon>
        <taxon>Asteraceae</taxon>
        <taxon>Asteroideae</taxon>
        <taxon>Anthemideae</taxon>
        <taxon>Anthemidinae</taxon>
        <taxon>Tanacetum</taxon>
    </lineage>
</organism>
<evidence type="ECO:0000256" key="1">
    <source>
        <dbReference type="SAM" id="MobiDB-lite"/>
    </source>
</evidence>
<feature type="compositionally biased region" description="Polar residues" evidence="1">
    <location>
        <begin position="90"/>
        <end position="103"/>
    </location>
</feature>
<feature type="compositionally biased region" description="Low complexity" evidence="1">
    <location>
        <begin position="225"/>
        <end position="238"/>
    </location>
</feature>
<feature type="region of interest" description="Disordered" evidence="1">
    <location>
        <begin position="30"/>
        <end position="50"/>
    </location>
</feature>
<sequence length="560" mass="63375">MIGAWSLMQNMCILDKMDLVGLTGASKSDDVETHQNKVVNQEKTNTSQSAIDRNKVIIEDWVDSDDEETDVSESQKETIFNTKHSEESFQNRSPNSQNSVGQESRTKGLGNKGGKLCFVCYSPNHLIKDCNLHERTFQHTQTHKSKGTQGSRETRPVWNNIQRVNHSNFARNSRYPHQRKSFIPSAVLTRDGLISTARPKMTQTVLSRSTDGSYYPRVDIRRPRISNYSPSSRSSTTRTPHRPQRPKKIVKSIWVKKGSTVGSQAVPPQTVKKSAMISPKQTWKPKGKYLDSVNRGNGSYTLKQFEYGNPEEDLKDYAIIDSGCSGSMTGDKDKLSDFKEFKGGYVAFGNDSKGGRISGKGTIKTSCLDFEKVSYVEELKFNLLSVSQICDKKHNVLFTDKECLILSPKFKFVDEDLDSQQKWCLQKDKNRTLNEAARTMKENYDDSKEQGITCDDAEDLDDQQFIVHTTQPMPPEERTAAKEVKLSTEEQALHDELISLMNQESLAKAHNDDQRTAFEEEKRRIIALEKGKEYVDSTFTLSTANTPPQSTGNTPTDFRR</sequence>
<evidence type="ECO:0000313" key="4">
    <source>
        <dbReference type="Proteomes" id="UP001151760"/>
    </source>
</evidence>
<comment type="caution">
    <text evidence="3">The sequence shown here is derived from an EMBL/GenBank/DDBJ whole genome shotgun (WGS) entry which is preliminary data.</text>
</comment>
<gene>
    <name evidence="3" type="ORF">Tco_0729135</name>
</gene>
<evidence type="ECO:0000259" key="2">
    <source>
        <dbReference type="Pfam" id="PF22936"/>
    </source>
</evidence>
<feature type="compositionally biased region" description="Polar residues" evidence="1">
    <location>
        <begin position="36"/>
        <end position="50"/>
    </location>
</feature>
<protein>
    <recommendedName>
        <fullName evidence="2">Retrovirus-related Pol polyprotein from transposon TNT 1-94-like beta-barrel domain-containing protein</fullName>
    </recommendedName>
</protein>
<evidence type="ECO:0000313" key="3">
    <source>
        <dbReference type="EMBL" id="GJS79254.1"/>
    </source>
</evidence>
<proteinExistence type="predicted"/>
<feature type="domain" description="Retrovirus-related Pol polyprotein from transposon TNT 1-94-like beta-barrel" evidence="2">
    <location>
        <begin position="319"/>
        <end position="393"/>
    </location>
</feature>
<feature type="region of interest" description="Disordered" evidence="1">
    <location>
        <begin position="204"/>
        <end position="247"/>
    </location>
</feature>
<accession>A0ABQ4YN06</accession>
<reference evidence="3" key="1">
    <citation type="journal article" date="2022" name="Int. J. Mol. Sci.">
        <title>Draft Genome of Tanacetum Coccineum: Genomic Comparison of Closely Related Tanacetum-Family Plants.</title>
        <authorList>
            <person name="Yamashiro T."/>
            <person name="Shiraishi A."/>
            <person name="Nakayama K."/>
            <person name="Satake H."/>
        </authorList>
    </citation>
    <scope>NUCLEOTIDE SEQUENCE</scope>
</reference>
<dbReference type="Pfam" id="PF22936">
    <property type="entry name" value="Pol_BBD"/>
    <property type="match status" value="1"/>
</dbReference>
<dbReference type="EMBL" id="BQNB010010584">
    <property type="protein sequence ID" value="GJS79254.1"/>
    <property type="molecule type" value="Genomic_DNA"/>
</dbReference>